<feature type="region of interest" description="Disordered" evidence="3">
    <location>
        <begin position="1410"/>
        <end position="1435"/>
    </location>
</feature>
<feature type="region of interest" description="Disordered" evidence="3">
    <location>
        <begin position="542"/>
        <end position="611"/>
    </location>
</feature>
<feature type="compositionally biased region" description="Polar residues" evidence="3">
    <location>
        <begin position="1054"/>
        <end position="1065"/>
    </location>
</feature>
<comment type="caution">
    <text evidence="6">The sequence shown here is derived from an EMBL/GenBank/DDBJ whole genome shotgun (WGS) entry which is preliminary data.</text>
</comment>
<evidence type="ECO:0000313" key="7">
    <source>
        <dbReference type="Proteomes" id="UP001642720"/>
    </source>
</evidence>
<dbReference type="RefSeq" id="XP_073559900.1">
    <property type="nucleotide sequence ID" value="XM_073701687.1"/>
</dbReference>
<dbReference type="GeneID" id="300576137"/>
<feature type="compositionally biased region" description="Polar residues" evidence="3">
    <location>
        <begin position="955"/>
        <end position="966"/>
    </location>
</feature>
<dbReference type="PROSITE" id="PS50048">
    <property type="entry name" value="ZN2_CY6_FUNGAL_2"/>
    <property type="match status" value="1"/>
</dbReference>
<feature type="compositionally biased region" description="Basic and acidic residues" evidence="3">
    <location>
        <begin position="579"/>
        <end position="602"/>
    </location>
</feature>
<dbReference type="Proteomes" id="UP001642720">
    <property type="component" value="Unassembled WGS sequence"/>
</dbReference>
<dbReference type="Gene3D" id="3.30.160.60">
    <property type="entry name" value="Classic Zinc Finger"/>
    <property type="match status" value="1"/>
</dbReference>
<feature type="region of interest" description="Disordered" evidence="3">
    <location>
        <begin position="453"/>
        <end position="515"/>
    </location>
</feature>
<dbReference type="Gene3D" id="3.10.50.40">
    <property type="match status" value="1"/>
</dbReference>
<keyword evidence="2" id="KW-0697">Rotamase</keyword>
<dbReference type="InterPro" id="IPR001138">
    <property type="entry name" value="Zn2Cys6_DnaBD"/>
</dbReference>
<gene>
    <name evidence="6" type="ORF">CCMA1212_004380</name>
</gene>
<dbReference type="CDD" id="cd00067">
    <property type="entry name" value="GAL4"/>
    <property type="match status" value="1"/>
</dbReference>
<dbReference type="EC" id="5.2.1.8" evidence="2"/>
<dbReference type="SUPFAM" id="SSF54534">
    <property type="entry name" value="FKBP-like"/>
    <property type="match status" value="1"/>
</dbReference>
<comment type="catalytic activity">
    <reaction evidence="2">
        <text>[protein]-peptidylproline (omega=180) = [protein]-peptidylproline (omega=0)</text>
        <dbReference type="Rhea" id="RHEA:16237"/>
        <dbReference type="Rhea" id="RHEA-COMP:10747"/>
        <dbReference type="Rhea" id="RHEA-COMP:10748"/>
        <dbReference type="ChEBI" id="CHEBI:83833"/>
        <dbReference type="ChEBI" id="CHEBI:83834"/>
        <dbReference type="EC" id="5.2.1.8"/>
    </reaction>
</comment>
<dbReference type="InterPro" id="IPR001179">
    <property type="entry name" value="PPIase_FKBP_dom"/>
</dbReference>
<keyword evidence="7" id="KW-1185">Reference proteome</keyword>
<dbReference type="EMBL" id="PPTA01000005">
    <property type="protein sequence ID" value="TFB03699.1"/>
    <property type="molecule type" value="Genomic_DNA"/>
</dbReference>
<evidence type="ECO:0000259" key="4">
    <source>
        <dbReference type="PROSITE" id="PS50048"/>
    </source>
</evidence>
<evidence type="ECO:0000256" key="2">
    <source>
        <dbReference type="PROSITE-ProRule" id="PRU00277"/>
    </source>
</evidence>
<dbReference type="PROSITE" id="PS00463">
    <property type="entry name" value="ZN2_CY6_FUNGAL_1"/>
    <property type="match status" value="1"/>
</dbReference>
<organism evidence="6 7">
    <name type="scientific">Trichoderma ghanense</name>
    <dbReference type="NCBI Taxonomy" id="65468"/>
    <lineage>
        <taxon>Eukaryota</taxon>
        <taxon>Fungi</taxon>
        <taxon>Dikarya</taxon>
        <taxon>Ascomycota</taxon>
        <taxon>Pezizomycotina</taxon>
        <taxon>Sordariomycetes</taxon>
        <taxon>Hypocreomycetidae</taxon>
        <taxon>Hypocreales</taxon>
        <taxon>Hypocreaceae</taxon>
        <taxon>Trichoderma</taxon>
    </lineage>
</organism>
<protein>
    <recommendedName>
        <fullName evidence="2">peptidylprolyl isomerase</fullName>
        <ecNumber evidence="2">5.2.1.8</ecNumber>
    </recommendedName>
</protein>
<dbReference type="InterPro" id="IPR046357">
    <property type="entry name" value="PPIase_dom_sf"/>
</dbReference>
<dbReference type="InterPro" id="IPR036864">
    <property type="entry name" value="Zn2-C6_fun-type_DNA-bd_sf"/>
</dbReference>
<dbReference type="SUPFAM" id="SSF57701">
    <property type="entry name" value="Zn2/Cys6 DNA-binding domain"/>
    <property type="match status" value="1"/>
</dbReference>
<feature type="domain" description="PPIase FKBP-type" evidence="5">
    <location>
        <begin position="720"/>
        <end position="812"/>
    </location>
</feature>
<dbReference type="InterPro" id="IPR013087">
    <property type="entry name" value="Znf_C2H2_type"/>
</dbReference>
<dbReference type="PROSITE" id="PS50059">
    <property type="entry name" value="FKBP_PPIASE"/>
    <property type="match status" value="1"/>
</dbReference>
<evidence type="ECO:0000259" key="5">
    <source>
        <dbReference type="PROSITE" id="PS50059"/>
    </source>
</evidence>
<feature type="region of interest" description="Disordered" evidence="3">
    <location>
        <begin position="1030"/>
        <end position="1091"/>
    </location>
</feature>
<dbReference type="Gene3D" id="4.10.240.10">
    <property type="entry name" value="Zn(2)-C6 fungal-type DNA-binding domain"/>
    <property type="match status" value="1"/>
</dbReference>
<dbReference type="Pfam" id="PF00254">
    <property type="entry name" value="FKBP_C"/>
    <property type="match status" value="1"/>
</dbReference>
<keyword evidence="2" id="KW-0413">Isomerase</keyword>
<dbReference type="SMART" id="SM00355">
    <property type="entry name" value="ZnF_C2H2"/>
    <property type="match status" value="6"/>
</dbReference>
<evidence type="ECO:0000313" key="6">
    <source>
        <dbReference type="EMBL" id="TFB03699.1"/>
    </source>
</evidence>
<evidence type="ECO:0000256" key="1">
    <source>
        <dbReference type="ARBA" id="ARBA00023242"/>
    </source>
</evidence>
<sequence length="1472" mass="162192">MADTFEGEDLLYNLAYECEALFDHLQDTLRKTTSSDAIVGLCGEFQQRFAIWTAHLGVFARKSQCLDTRLRNLPDLRDLVARLLDILRRSLQQCTVEPPSQGEHDASMMDLQGLQSGGSQIQTADLKTIDDTLTRLNRLGVTIRQSGRGKLDTRAKRFAAGLDLSSFAHLCANAVQALYPGAHQSLKDHLSRSMTDRYARMLFLDSRHQNLQTRRELHIGLSPIHEVPNDEMPPHGPSLQPRMAFKNRALQKLSRPPPILSQSDLSSVNLEQIKSRLRPPDEASTKFHKTSSLQVNQGNYPRIPATTDGSTVITCQWCSEPLIKKTLSESDWRRHIDRDLKPYICLSEACPDAHPAYATFDEWYRHMELHDWRWYQRTYLTSSWACTICESGSGTYTSPQALYLHLEESHGSDFTHAQLQAISRQSKTEQPRASKDCLLCCFSVEEQGNFGQAVFPKRRKGQTKQKASKSARKTLEMAHPNPHNSGSDLSDMSSDSDDMGSGHRKQRSKGRSMAVSRHVAVHLQGLMLLTLRFAAALHDNDGDVDDDARSDSVDIDGGNSASDGTDLGRLSHITSEEDVTMKDASDDRSAKGDRDFDERLGDDITADDMPVPDTDINLEFIPRHFEFANDGDGDGDALPSQIANHINDTSYEHKTTEQLPDELGKSTRTNMDSPGRGAHTTTMKDSFVDDDMGNTEGAQIAEGVTITDRITGQGRAVRLGDAVRVNRVARLQNGEGFDAWENESSADVVVGTPYPVRVFGEVPPGWDVGIMGMAIGGERRLTIPAHLADLQGLPGVPSNCQVTYDIKLLEILDGSIMEPVSSGPGADFELGAGKDEPLTEAVESETYHQQHELSPSSPERIPMTTDMYNVGFVEVQNPARMGKWLQETPPDESGLFPRESSPTASDVARTTRSFFNEMENRTLDTATASASAGSRLLNRKASGPESHEAFGIAATPSSEGLKTLNSYPVHLPEQGGTGTTSTRSVKRPRPVKSCTECRRRKLHCDRLFTCSWCLQGDRYCWYAPDQKSANLSNGSDAEGAEPGRPMSNLPLQLEHSSIDSPSSCFETGPGGKAHQAEGLQKAAEEPDSEDASWDAFIRNWPGQEEESPLFLVSDDETHQVDVSRAANHEPETSTWPLHDAGTPSYKTADAEGDSCPCLKRVGHLQFDEFANFPTSFPSLSDNAASKGAEEAGYPWIPSPVNTTARFEIGTPSRESAKSVNPFRNPFGVVEESAISETEKHTCTFPGCGKTVKDLKAHMITHQMERPEKCPFTTCQYHTKGFARRYLKHRHLVTHHKGIMLCGFCGGSGSGPEKSFDRLDAFKKHLSAVHGVEQTPLDGRRAGASGLIVPKTLAYGPDTTGICSICNGVFTNVQKFYEHLDDCVARIVQQVNLPSSDEISNERLQWLDTVSGPQTSGSEPREGIGAAQAQLRPHDNDNSEEMMEWLDMKGKLHGPGTTASVIMTRKSSFFAND</sequence>
<evidence type="ECO:0000256" key="3">
    <source>
        <dbReference type="SAM" id="MobiDB-lite"/>
    </source>
</evidence>
<feature type="region of interest" description="Disordered" evidence="3">
    <location>
        <begin position="951"/>
        <end position="987"/>
    </location>
</feature>
<proteinExistence type="predicted"/>
<feature type="compositionally biased region" description="Basic residues" evidence="3">
    <location>
        <begin position="456"/>
        <end position="472"/>
    </location>
</feature>
<feature type="region of interest" description="Disordered" evidence="3">
    <location>
        <begin position="652"/>
        <end position="687"/>
    </location>
</feature>
<keyword evidence="1" id="KW-0539">Nucleus</keyword>
<dbReference type="PANTHER" id="PTHR35391">
    <property type="entry name" value="C2H2-TYPE DOMAIN-CONTAINING PROTEIN-RELATED"/>
    <property type="match status" value="1"/>
</dbReference>
<accession>A0ABY2H5Y6</accession>
<feature type="region of interest" description="Disordered" evidence="3">
    <location>
        <begin position="841"/>
        <end position="862"/>
    </location>
</feature>
<feature type="domain" description="Zn(2)-C6 fungal-type" evidence="4">
    <location>
        <begin position="993"/>
        <end position="1022"/>
    </location>
</feature>
<reference evidence="6 7" key="1">
    <citation type="submission" date="2018-01" db="EMBL/GenBank/DDBJ databases">
        <title>Genome characterization of the sugarcane-associated fungus Trichoderma ghanense CCMA-1212 and their application in lignocelulose bioconversion.</title>
        <authorList>
            <person name="Steindorff A.S."/>
            <person name="Mendes T.D."/>
            <person name="Vilela E.S.D."/>
            <person name="Rodrigues D.S."/>
            <person name="Formighieri E.F."/>
            <person name="Melo I.S."/>
            <person name="Favaro L.C.L."/>
        </authorList>
    </citation>
    <scope>NUCLEOTIDE SEQUENCE [LARGE SCALE GENOMIC DNA]</scope>
    <source>
        <strain evidence="6 7">CCMA-1212</strain>
    </source>
</reference>
<dbReference type="PANTHER" id="PTHR35391:SF7">
    <property type="entry name" value="C2H2-TYPE DOMAIN-CONTAINING PROTEIN"/>
    <property type="match status" value="1"/>
</dbReference>
<name>A0ABY2H5Y6_9HYPO</name>